<dbReference type="Pfam" id="PF07690">
    <property type="entry name" value="MFS_1"/>
    <property type="match status" value="1"/>
</dbReference>
<sequence>MVDQNSLARYFSTCSSIVTRLAAAVAVAQRPLPARKASPTLTSRSIVNSHSSANPIQTHVNNASQTLTWRDALWLGAIVVIGVNLRPLLTSISPLMTTIRAATGLSFSGASLLTSLPVVAMGIGAFGAGALTRLIGETRGVALGLLAIALACGARWSTTSGAALLATAALAGVGVAAIQALLPAVMKQRFPARVPLAMGVFSASIMGGGGFGASMSPWVSSTMGSWHAGLAVWAIPAFVALLCWLGLNRGPSNGAPVHAAPVDAVALSLWRKRRAWTLGLYFGIVNGGYTSLVAWLPAFYQQHGLSVAKSGSLLAGMTVFQATAALLLPLAAARFRDRRPWLILGLSAQLAGLLGLIVWPDAAPLLWVGVAGAGLGGTFSLTLVTAMDHAAHHSVAGKLVAFTQGVGFVVAAIAPVIAGVVRGWSGSFAAAWIMLAASVAAMIAVSFVFSPRSYGEWN</sequence>
<gene>
    <name evidence="6" type="primary">yycB</name>
    <name evidence="6" type="ORF">R69888_01901</name>
</gene>
<keyword evidence="1 4" id="KW-0812">Transmembrane</keyword>
<keyword evidence="7" id="KW-1185">Reference proteome</keyword>
<feature type="transmembrane region" description="Helical" evidence="4">
    <location>
        <begin position="340"/>
        <end position="359"/>
    </location>
</feature>
<proteinExistence type="predicted"/>
<reference evidence="6 7" key="1">
    <citation type="submission" date="2021-02" db="EMBL/GenBank/DDBJ databases">
        <authorList>
            <person name="Vanwijnsberghe S."/>
        </authorList>
    </citation>
    <scope>NUCLEOTIDE SEQUENCE [LARGE SCALE GENOMIC DNA]</scope>
    <source>
        <strain evidence="6 7">LMG 31837</strain>
    </source>
</reference>
<feature type="transmembrane region" description="Helical" evidence="4">
    <location>
        <begin position="72"/>
        <end position="89"/>
    </location>
</feature>
<dbReference type="PANTHER" id="PTHR23523:SF1">
    <property type="entry name" value="CYANATE TRANSPORT PROTEIN CYNX"/>
    <property type="match status" value="1"/>
</dbReference>
<evidence type="ECO:0000313" key="6">
    <source>
        <dbReference type="EMBL" id="CAE6727180.1"/>
    </source>
</evidence>
<name>A0ABN7L7F0_9BURK</name>
<evidence type="ECO:0000256" key="4">
    <source>
        <dbReference type="SAM" id="Phobius"/>
    </source>
</evidence>
<feature type="transmembrane region" description="Helical" evidence="4">
    <location>
        <begin position="194"/>
        <end position="214"/>
    </location>
</feature>
<keyword evidence="3 4" id="KW-0472">Membrane</keyword>
<evidence type="ECO:0000256" key="1">
    <source>
        <dbReference type="ARBA" id="ARBA00022692"/>
    </source>
</evidence>
<evidence type="ECO:0000256" key="2">
    <source>
        <dbReference type="ARBA" id="ARBA00022989"/>
    </source>
</evidence>
<dbReference type="InterPro" id="IPR036259">
    <property type="entry name" value="MFS_trans_sf"/>
</dbReference>
<feature type="transmembrane region" description="Helical" evidence="4">
    <location>
        <begin position="312"/>
        <end position="333"/>
    </location>
</feature>
<dbReference type="InterPro" id="IPR020846">
    <property type="entry name" value="MFS_dom"/>
</dbReference>
<dbReference type="NCBIfam" id="NF007256">
    <property type="entry name" value="PRK09705.1"/>
    <property type="match status" value="1"/>
</dbReference>
<feature type="transmembrane region" description="Helical" evidence="4">
    <location>
        <begin position="109"/>
        <end position="128"/>
    </location>
</feature>
<feature type="transmembrane region" description="Helical" evidence="4">
    <location>
        <begin position="140"/>
        <end position="156"/>
    </location>
</feature>
<dbReference type="PANTHER" id="PTHR23523">
    <property type="match status" value="1"/>
</dbReference>
<organism evidence="6 7">
    <name type="scientific">Paraburkholderia haematera</name>
    <dbReference type="NCBI Taxonomy" id="2793077"/>
    <lineage>
        <taxon>Bacteria</taxon>
        <taxon>Pseudomonadati</taxon>
        <taxon>Pseudomonadota</taxon>
        <taxon>Betaproteobacteria</taxon>
        <taxon>Burkholderiales</taxon>
        <taxon>Burkholderiaceae</taxon>
        <taxon>Paraburkholderia</taxon>
    </lineage>
</organism>
<evidence type="ECO:0000259" key="5">
    <source>
        <dbReference type="PROSITE" id="PS50850"/>
    </source>
</evidence>
<keyword evidence="2 4" id="KW-1133">Transmembrane helix</keyword>
<feature type="transmembrane region" description="Helical" evidence="4">
    <location>
        <begin position="226"/>
        <end position="247"/>
    </location>
</feature>
<dbReference type="Gene3D" id="1.20.1250.20">
    <property type="entry name" value="MFS general substrate transporter like domains"/>
    <property type="match status" value="2"/>
</dbReference>
<comment type="caution">
    <text evidence="6">The sequence shown here is derived from an EMBL/GenBank/DDBJ whole genome shotgun (WGS) entry which is preliminary data.</text>
</comment>
<dbReference type="InterPro" id="IPR052524">
    <property type="entry name" value="MFS_Cyanate_Porter"/>
</dbReference>
<feature type="transmembrane region" description="Helical" evidence="4">
    <location>
        <begin position="365"/>
        <end position="387"/>
    </location>
</feature>
<dbReference type="Proteomes" id="UP000672526">
    <property type="component" value="Unassembled WGS sequence"/>
</dbReference>
<dbReference type="PROSITE" id="PS50850">
    <property type="entry name" value="MFS"/>
    <property type="match status" value="1"/>
</dbReference>
<evidence type="ECO:0000256" key="3">
    <source>
        <dbReference type="ARBA" id="ARBA00023136"/>
    </source>
</evidence>
<evidence type="ECO:0000313" key="7">
    <source>
        <dbReference type="Proteomes" id="UP000672526"/>
    </source>
</evidence>
<feature type="transmembrane region" description="Helical" evidence="4">
    <location>
        <begin position="399"/>
        <end position="421"/>
    </location>
</feature>
<feature type="transmembrane region" description="Helical" evidence="4">
    <location>
        <begin position="427"/>
        <end position="449"/>
    </location>
</feature>
<feature type="transmembrane region" description="Helical" evidence="4">
    <location>
        <begin position="278"/>
        <end position="300"/>
    </location>
</feature>
<dbReference type="EMBL" id="CAJNBK010000003">
    <property type="protein sequence ID" value="CAE6727180.1"/>
    <property type="molecule type" value="Genomic_DNA"/>
</dbReference>
<protein>
    <submittedName>
        <fullName evidence="6">Transporter YycB</fullName>
    </submittedName>
</protein>
<accession>A0ABN7L7F0</accession>
<feature type="transmembrane region" description="Helical" evidence="4">
    <location>
        <begin position="162"/>
        <end position="182"/>
    </location>
</feature>
<dbReference type="SUPFAM" id="SSF103473">
    <property type="entry name" value="MFS general substrate transporter"/>
    <property type="match status" value="1"/>
</dbReference>
<dbReference type="InterPro" id="IPR011701">
    <property type="entry name" value="MFS"/>
</dbReference>
<feature type="domain" description="Major facilitator superfamily (MFS) profile" evidence="5">
    <location>
        <begin position="72"/>
        <end position="454"/>
    </location>
</feature>